<dbReference type="InterPro" id="IPR019079">
    <property type="entry name" value="Capsule_synth_CapA"/>
</dbReference>
<sequence>MYPPRSQKKRTGKKNRKLKQRRLWLAINAALLLMIVSLLSYYFINDYQSAAGMQPSPNHPPAATGLKEHPPKDQPKSQDSNINSTGDDTGETKQNSESSDTVENGKQPAQEPEQPDAGSKDRDDQTTEKQQNPEKSKEQPPATSGDDGTKDDMQEDSKAPEEQNIAEDNGKAVTIHFVGDMIFSGKVETLLEKNGYSYPFTYLGDTFKKDDLTLGNLETPVTTGGVSAKNKQFVFKSSPKALQALHAAGMDVVNLGNNHILDQGEIGLMDTIKYLDQSGIQYVGAGKNADRAYQPVFFKRKGMTIAVIGCSRVYPETSWAAGENKPGVASAYDKAARVIGTISEAKKKADMVIVMTHWGIERSLTPNDIQKKLAHDFVDAGADLIIGGHPHVLQGLEQYKGKWIAYSTGNFIFTKSSTPSTWKTAVFEATCKPKSGCSMKLTPYHAELGQPVPMNAQEGSQLMQELQKLSIGGVKISGDGVVTPGH</sequence>
<dbReference type="SUPFAM" id="SSF56300">
    <property type="entry name" value="Metallo-dependent phosphatases"/>
    <property type="match status" value="1"/>
</dbReference>
<gene>
    <name evidence="5" type="ORF">J34TS1_37830</name>
</gene>
<evidence type="ECO:0000259" key="4">
    <source>
        <dbReference type="SMART" id="SM00854"/>
    </source>
</evidence>
<feature type="compositionally biased region" description="Polar residues" evidence="2">
    <location>
        <begin position="77"/>
        <end position="104"/>
    </location>
</feature>
<dbReference type="EMBL" id="BORT01000018">
    <property type="protein sequence ID" value="GIO49018.1"/>
    <property type="molecule type" value="Genomic_DNA"/>
</dbReference>
<feature type="compositionally biased region" description="Basic and acidic residues" evidence="2">
    <location>
        <begin position="118"/>
        <end position="138"/>
    </location>
</feature>
<keyword evidence="3" id="KW-0472">Membrane</keyword>
<evidence type="ECO:0000313" key="5">
    <source>
        <dbReference type="EMBL" id="GIO49018.1"/>
    </source>
</evidence>
<keyword evidence="6" id="KW-1185">Reference proteome</keyword>
<feature type="transmembrane region" description="Helical" evidence="3">
    <location>
        <begin position="23"/>
        <end position="44"/>
    </location>
</feature>
<evidence type="ECO:0000256" key="3">
    <source>
        <dbReference type="SAM" id="Phobius"/>
    </source>
</evidence>
<dbReference type="CDD" id="cd07381">
    <property type="entry name" value="MPP_CapA"/>
    <property type="match status" value="1"/>
</dbReference>
<comment type="similarity">
    <text evidence="1">Belongs to the CapA family.</text>
</comment>
<evidence type="ECO:0000256" key="1">
    <source>
        <dbReference type="ARBA" id="ARBA00005662"/>
    </source>
</evidence>
<keyword evidence="3" id="KW-0812">Transmembrane</keyword>
<keyword evidence="3" id="KW-1133">Transmembrane helix</keyword>
<dbReference type="SMART" id="SM00854">
    <property type="entry name" value="PGA_cap"/>
    <property type="match status" value="1"/>
</dbReference>
<accession>A0A920CU16</accession>
<dbReference type="PANTHER" id="PTHR33393:SF13">
    <property type="entry name" value="PGA BIOSYNTHESIS PROTEIN CAPA"/>
    <property type="match status" value="1"/>
</dbReference>
<evidence type="ECO:0000256" key="2">
    <source>
        <dbReference type="SAM" id="MobiDB-lite"/>
    </source>
</evidence>
<reference evidence="5 6" key="1">
    <citation type="submission" date="2021-03" db="EMBL/GenBank/DDBJ databases">
        <title>Antimicrobial resistance genes in bacteria isolated from Japanese honey, and their potential for conferring macrolide and lincosamide resistance in the American foulbrood pathogen Paenibacillus larvae.</title>
        <authorList>
            <person name="Okamoto M."/>
            <person name="Kumagai M."/>
            <person name="Kanamori H."/>
            <person name="Takamatsu D."/>
        </authorList>
    </citation>
    <scope>NUCLEOTIDE SEQUENCE [LARGE SCALE GENOMIC DNA]</scope>
    <source>
        <strain evidence="5 6">J34TS1</strain>
    </source>
</reference>
<dbReference type="Pfam" id="PF09587">
    <property type="entry name" value="PGA_cap"/>
    <property type="match status" value="1"/>
</dbReference>
<dbReference type="InterPro" id="IPR029052">
    <property type="entry name" value="Metallo-depent_PP-like"/>
</dbReference>
<feature type="domain" description="Capsule synthesis protein CapA" evidence="4">
    <location>
        <begin position="174"/>
        <end position="415"/>
    </location>
</feature>
<feature type="compositionally biased region" description="Basic and acidic residues" evidence="2">
    <location>
        <begin position="66"/>
        <end position="76"/>
    </location>
</feature>
<dbReference type="Gene3D" id="3.60.21.10">
    <property type="match status" value="1"/>
</dbReference>
<dbReference type="Proteomes" id="UP000682811">
    <property type="component" value="Unassembled WGS sequence"/>
</dbReference>
<dbReference type="PANTHER" id="PTHR33393">
    <property type="entry name" value="POLYGLUTAMINE SYNTHESIS ACCESSORY PROTEIN RV0574C-RELATED"/>
    <property type="match status" value="1"/>
</dbReference>
<proteinExistence type="inferred from homology"/>
<dbReference type="InterPro" id="IPR052169">
    <property type="entry name" value="CW_Biosynth-Accessory"/>
</dbReference>
<feature type="region of interest" description="Disordered" evidence="2">
    <location>
        <begin position="54"/>
        <end position="170"/>
    </location>
</feature>
<dbReference type="RefSeq" id="WP_212979601.1">
    <property type="nucleotide sequence ID" value="NZ_AP025343.1"/>
</dbReference>
<evidence type="ECO:0000313" key="6">
    <source>
        <dbReference type="Proteomes" id="UP000682811"/>
    </source>
</evidence>
<feature type="compositionally biased region" description="Basic and acidic residues" evidence="2">
    <location>
        <begin position="147"/>
        <end position="161"/>
    </location>
</feature>
<protein>
    <recommendedName>
        <fullName evidence="4">Capsule synthesis protein CapA domain-containing protein</fullName>
    </recommendedName>
</protein>
<dbReference type="AlphaFoldDB" id="A0A920CU16"/>
<organism evidence="5 6">
    <name type="scientific">Paenibacillus azoreducens</name>
    <dbReference type="NCBI Taxonomy" id="116718"/>
    <lineage>
        <taxon>Bacteria</taxon>
        <taxon>Bacillati</taxon>
        <taxon>Bacillota</taxon>
        <taxon>Bacilli</taxon>
        <taxon>Bacillales</taxon>
        <taxon>Paenibacillaceae</taxon>
        <taxon>Paenibacillus</taxon>
    </lineage>
</organism>
<name>A0A920CU16_9BACL</name>
<comment type="caution">
    <text evidence="5">The sequence shown here is derived from an EMBL/GenBank/DDBJ whole genome shotgun (WGS) entry which is preliminary data.</text>
</comment>